<feature type="non-terminal residue" evidence="5">
    <location>
        <position position="1"/>
    </location>
</feature>
<evidence type="ECO:0000256" key="3">
    <source>
        <dbReference type="ARBA" id="ARBA00023274"/>
    </source>
</evidence>
<evidence type="ECO:0000256" key="2">
    <source>
        <dbReference type="ARBA" id="ARBA00022980"/>
    </source>
</evidence>
<evidence type="ECO:0000256" key="1">
    <source>
        <dbReference type="ARBA" id="ARBA00010528"/>
    </source>
</evidence>
<dbReference type="InterPro" id="IPR002136">
    <property type="entry name" value="Ribosomal_uL4"/>
</dbReference>
<feature type="region of interest" description="Disordered" evidence="4">
    <location>
        <begin position="176"/>
        <end position="198"/>
    </location>
</feature>
<reference evidence="5" key="1">
    <citation type="submission" date="2018-05" db="EMBL/GenBank/DDBJ databases">
        <authorList>
            <person name="Lanie J.A."/>
            <person name="Ng W.-L."/>
            <person name="Kazmierczak K.M."/>
            <person name="Andrzejewski T.M."/>
            <person name="Davidsen T.M."/>
            <person name="Wayne K.J."/>
            <person name="Tettelin H."/>
            <person name="Glass J.I."/>
            <person name="Rusch D."/>
            <person name="Podicherti R."/>
            <person name="Tsui H.-C.T."/>
            <person name="Winkler M.E."/>
        </authorList>
    </citation>
    <scope>NUCLEOTIDE SEQUENCE</scope>
</reference>
<dbReference type="PANTHER" id="PTHR10746:SF6">
    <property type="entry name" value="LARGE RIBOSOMAL SUBUNIT PROTEIN UL4M"/>
    <property type="match status" value="1"/>
</dbReference>
<dbReference type="SUPFAM" id="SSF52166">
    <property type="entry name" value="Ribosomal protein L4"/>
    <property type="match status" value="1"/>
</dbReference>
<dbReference type="GO" id="GO:0003735">
    <property type="term" value="F:structural constituent of ribosome"/>
    <property type="evidence" value="ECO:0007669"/>
    <property type="project" value="InterPro"/>
</dbReference>
<evidence type="ECO:0000313" key="5">
    <source>
        <dbReference type="EMBL" id="SUZ85389.1"/>
    </source>
</evidence>
<dbReference type="Gene3D" id="3.40.1370.10">
    <property type="match status" value="1"/>
</dbReference>
<dbReference type="InterPro" id="IPR023574">
    <property type="entry name" value="Ribosomal_uL4_dom_sf"/>
</dbReference>
<proteinExistence type="inferred from homology"/>
<dbReference type="AlphaFoldDB" id="A0A381R3J0"/>
<dbReference type="InterPro" id="IPR013005">
    <property type="entry name" value="Ribosomal_uL4-like"/>
</dbReference>
<feature type="region of interest" description="Disordered" evidence="4">
    <location>
        <begin position="18"/>
        <end position="47"/>
    </location>
</feature>
<evidence type="ECO:0008006" key="6">
    <source>
        <dbReference type="Google" id="ProtNLM"/>
    </source>
</evidence>
<dbReference type="GO" id="GO:0005840">
    <property type="term" value="C:ribosome"/>
    <property type="evidence" value="ECO:0007669"/>
    <property type="project" value="UniProtKB-KW"/>
</dbReference>
<sequence length="198" mass="21418">VNEGVVHQAVKAYLANQRQGTAAAKTRSDVAGGGRKPWRQKGTGRARAGTIRSPIWAGGGIAFPPIPHSWRQRLPKKVKTLARHSALNDRAENDRVVIADLPEMKSPKTRDLVAFVSAIDVPGKVLLLTDGVNKNLYLSSRNLSTVSVVPFGEESVYDVLWAHTVLIERGALETNSSLKESEESDLELDSSNEGGDNA</sequence>
<keyword evidence="2" id="KW-0689">Ribosomal protein</keyword>
<dbReference type="NCBIfam" id="TIGR03953">
    <property type="entry name" value="rplD_bact"/>
    <property type="match status" value="1"/>
</dbReference>
<dbReference type="PANTHER" id="PTHR10746">
    <property type="entry name" value="50S RIBOSOMAL PROTEIN L4"/>
    <property type="match status" value="1"/>
</dbReference>
<dbReference type="GO" id="GO:0006412">
    <property type="term" value="P:translation"/>
    <property type="evidence" value="ECO:0007669"/>
    <property type="project" value="InterPro"/>
</dbReference>
<protein>
    <recommendedName>
        <fullName evidence="6">50S ribosomal protein L4</fullName>
    </recommendedName>
</protein>
<comment type="similarity">
    <text evidence="1">Belongs to the universal ribosomal protein uL4 family.</text>
</comment>
<gene>
    <name evidence="5" type="ORF">METZ01_LOCUS38243</name>
</gene>
<dbReference type="HAMAP" id="MF_01328_B">
    <property type="entry name" value="Ribosomal_uL4_B"/>
    <property type="match status" value="1"/>
</dbReference>
<dbReference type="EMBL" id="UINC01001634">
    <property type="protein sequence ID" value="SUZ85389.1"/>
    <property type="molecule type" value="Genomic_DNA"/>
</dbReference>
<dbReference type="GO" id="GO:1990904">
    <property type="term" value="C:ribonucleoprotein complex"/>
    <property type="evidence" value="ECO:0007669"/>
    <property type="project" value="UniProtKB-KW"/>
</dbReference>
<evidence type="ECO:0000256" key="4">
    <source>
        <dbReference type="SAM" id="MobiDB-lite"/>
    </source>
</evidence>
<dbReference type="Pfam" id="PF00573">
    <property type="entry name" value="Ribosomal_L4"/>
    <property type="match status" value="1"/>
</dbReference>
<organism evidence="5">
    <name type="scientific">marine metagenome</name>
    <dbReference type="NCBI Taxonomy" id="408172"/>
    <lineage>
        <taxon>unclassified sequences</taxon>
        <taxon>metagenomes</taxon>
        <taxon>ecological metagenomes</taxon>
    </lineage>
</organism>
<keyword evidence="3" id="KW-0687">Ribonucleoprotein</keyword>
<accession>A0A381R3J0</accession>
<name>A0A381R3J0_9ZZZZ</name>